<keyword evidence="2" id="KW-0732">Signal</keyword>
<dbReference type="SMART" id="SM00854">
    <property type="entry name" value="PGA_cap"/>
    <property type="match status" value="1"/>
</dbReference>
<protein>
    <submittedName>
        <fullName evidence="4">Bacterial capsule synthesis protein PGA_cap</fullName>
    </submittedName>
</protein>
<dbReference type="PANTHER" id="PTHR33393">
    <property type="entry name" value="POLYGLUTAMINE SYNTHESIS ACCESSORY PROTEIN RV0574C-RELATED"/>
    <property type="match status" value="1"/>
</dbReference>
<dbReference type="Gene3D" id="3.60.21.10">
    <property type="match status" value="1"/>
</dbReference>
<reference evidence="4 5" key="1">
    <citation type="journal article" date="2014" name="Genome Announc.">
        <title>Draft Genome Sequence of Cytophaga fermentans JCM 21142T, a Facultative Anaerobe Isolated from Marine Mud.</title>
        <authorList>
            <person name="Starns D."/>
            <person name="Oshima K."/>
            <person name="Suda W."/>
            <person name="Iino T."/>
            <person name="Yuki M."/>
            <person name="Inoue J."/>
            <person name="Kitamura K."/>
            <person name="Iida T."/>
            <person name="Darby A."/>
            <person name="Hattori M."/>
            <person name="Ohkuma M."/>
        </authorList>
    </citation>
    <scope>NUCLEOTIDE SEQUENCE [LARGE SCALE GENOMIC DNA]</scope>
    <source>
        <strain evidence="4 5">JCM 21142</strain>
    </source>
</reference>
<comment type="caution">
    <text evidence="4">The sequence shown here is derived from an EMBL/GenBank/DDBJ whole genome shotgun (WGS) entry which is preliminary data.</text>
</comment>
<evidence type="ECO:0000259" key="3">
    <source>
        <dbReference type="SMART" id="SM00854"/>
    </source>
</evidence>
<gene>
    <name evidence="4" type="ORF">JCM21142_5</name>
</gene>
<sequence length="280" mass="31017">MKKNGDMRILLICFLTTLVSFVNSQTQNDSLISFVGVGDMMLGTDFPKKSYLPPNNDPLPYVSEAIPYLKSADVTFGNLETCLLDKGPVVKRCKDTTKCYAFKMPERYGLTLKEMGFDLLNLANNHIRDFGNLGMQTTRYHLDKLDIAWSGLLDKPTVTVTSKGLKIGLAGFSPNTGTVDINDLPNAIRIVKNLQDSCDIVIVSFHGGAEGAKHQHVTRKKEIFYGENRSNVYEFAHAMIDAGADIIFGHGPHVTRAIEITRSVLSYIAWVISLLIRASI</sequence>
<feature type="signal peptide" evidence="2">
    <location>
        <begin position="1"/>
        <end position="24"/>
    </location>
</feature>
<dbReference type="InterPro" id="IPR029052">
    <property type="entry name" value="Metallo-depent_PP-like"/>
</dbReference>
<feature type="domain" description="Capsule synthesis protein CapA" evidence="3">
    <location>
        <begin position="33"/>
        <end position="274"/>
    </location>
</feature>
<dbReference type="SUPFAM" id="SSF56300">
    <property type="entry name" value="Metallo-dependent phosphatases"/>
    <property type="match status" value="1"/>
</dbReference>
<dbReference type="eggNOG" id="COG2843">
    <property type="taxonomic scope" value="Bacteria"/>
</dbReference>
<dbReference type="InterPro" id="IPR052169">
    <property type="entry name" value="CW_Biosynth-Accessory"/>
</dbReference>
<evidence type="ECO:0000313" key="4">
    <source>
        <dbReference type="EMBL" id="GAF01399.1"/>
    </source>
</evidence>
<dbReference type="Pfam" id="PF09587">
    <property type="entry name" value="PGA_cap"/>
    <property type="match status" value="1"/>
</dbReference>
<dbReference type="STRING" id="869213.GCA_000517085_04413"/>
<dbReference type="InterPro" id="IPR019079">
    <property type="entry name" value="Capsule_synth_CapA"/>
</dbReference>
<dbReference type="CDD" id="cd07381">
    <property type="entry name" value="MPP_CapA"/>
    <property type="match status" value="1"/>
</dbReference>
<evidence type="ECO:0000256" key="1">
    <source>
        <dbReference type="ARBA" id="ARBA00005662"/>
    </source>
</evidence>
<comment type="similarity">
    <text evidence="1">Belongs to the CapA family.</text>
</comment>
<evidence type="ECO:0000313" key="5">
    <source>
        <dbReference type="Proteomes" id="UP000019402"/>
    </source>
</evidence>
<dbReference type="Proteomes" id="UP000019402">
    <property type="component" value="Unassembled WGS sequence"/>
</dbReference>
<evidence type="ECO:0000256" key="2">
    <source>
        <dbReference type="SAM" id="SignalP"/>
    </source>
</evidence>
<dbReference type="EMBL" id="BAMD01000001">
    <property type="protein sequence ID" value="GAF01399.1"/>
    <property type="molecule type" value="Genomic_DNA"/>
</dbReference>
<feature type="chain" id="PRO_5004907287" evidence="2">
    <location>
        <begin position="25"/>
        <end position="280"/>
    </location>
</feature>
<name>W7YFL0_9BACT</name>
<accession>W7YFL0</accession>
<keyword evidence="5" id="KW-1185">Reference proteome</keyword>
<proteinExistence type="inferred from homology"/>
<dbReference type="PANTHER" id="PTHR33393:SF11">
    <property type="entry name" value="POLYGLUTAMINE SYNTHESIS ACCESSORY PROTEIN RV0574C-RELATED"/>
    <property type="match status" value="1"/>
</dbReference>
<organism evidence="4 5">
    <name type="scientific">Saccharicrinis fermentans DSM 9555 = JCM 21142</name>
    <dbReference type="NCBI Taxonomy" id="869213"/>
    <lineage>
        <taxon>Bacteria</taxon>
        <taxon>Pseudomonadati</taxon>
        <taxon>Bacteroidota</taxon>
        <taxon>Bacteroidia</taxon>
        <taxon>Marinilabiliales</taxon>
        <taxon>Marinilabiliaceae</taxon>
        <taxon>Saccharicrinis</taxon>
    </lineage>
</organism>
<dbReference type="AlphaFoldDB" id="W7YFL0"/>